<dbReference type="EMBL" id="LS991953">
    <property type="protein sequence ID" value="SYV93515.1"/>
    <property type="molecule type" value="Genomic_DNA"/>
</dbReference>
<feature type="non-terminal residue" evidence="1">
    <location>
        <position position="66"/>
    </location>
</feature>
<reference evidence="2" key="1">
    <citation type="submission" date="2018-06" db="EMBL/GenBank/DDBJ databases">
        <authorList>
            <consortium name="Pathogen Informatics"/>
        </authorList>
    </citation>
    <scope>NUCLEOTIDE SEQUENCE [LARGE SCALE GENOMIC DNA]</scope>
    <source>
        <strain evidence="2">NCTC10124</strain>
    </source>
</reference>
<sequence>MRNTSPIFQTNQSEFPKFDNPTIAKIKNAVKVNPTVEDIKLAIAKYGSVGFAYSFNAMNLHPKTIW</sequence>
<dbReference type="AlphaFoldDB" id="A0A3B0PFF7"/>
<accession>A0A3B0PFF7</accession>
<dbReference type="Proteomes" id="UP000259328">
    <property type="component" value="Chromosome"/>
</dbReference>
<evidence type="ECO:0000313" key="2">
    <source>
        <dbReference type="Proteomes" id="UP000259328"/>
    </source>
</evidence>
<proteinExistence type="predicted"/>
<organism evidence="1 2">
    <name type="scientific">Mycoplasmopsis synoviae</name>
    <name type="common">Mycoplasma synoviae</name>
    <dbReference type="NCBI Taxonomy" id="2109"/>
    <lineage>
        <taxon>Bacteria</taxon>
        <taxon>Bacillati</taxon>
        <taxon>Mycoplasmatota</taxon>
        <taxon>Mycoplasmoidales</taxon>
        <taxon>Metamycoplasmataceae</taxon>
        <taxon>Mycoplasmopsis</taxon>
    </lineage>
</organism>
<protein>
    <submittedName>
        <fullName evidence="1">Uncharacterized protein</fullName>
    </submittedName>
</protein>
<gene>
    <name evidence="1" type="ORF">NCTC10124_01268</name>
</gene>
<evidence type="ECO:0000313" key="1">
    <source>
        <dbReference type="EMBL" id="SYV93515.1"/>
    </source>
</evidence>
<name>A0A3B0PFF7_MYCSY</name>